<dbReference type="AlphaFoldDB" id="A0A8S1BF46"/>
<evidence type="ECO:0000313" key="13">
    <source>
        <dbReference type="Proteomes" id="UP000494256"/>
    </source>
</evidence>
<keyword evidence="7" id="KW-0496">Mitochondrion</keyword>
<dbReference type="Proteomes" id="UP000494256">
    <property type="component" value="Unassembled WGS sequence"/>
</dbReference>
<keyword evidence="3" id="KW-0813">Transport</keyword>
<evidence type="ECO:0000256" key="4">
    <source>
        <dbReference type="ARBA" id="ARBA00022660"/>
    </source>
</evidence>
<dbReference type="OrthoDB" id="405848at2759"/>
<gene>
    <name evidence="11" type="ORF">APLA_LOCUS16512</name>
    <name evidence="10" type="ORF">APLA_LOCUS3224</name>
</gene>
<evidence type="ECO:0000256" key="5">
    <source>
        <dbReference type="ARBA" id="ARBA00022792"/>
    </source>
</evidence>
<dbReference type="InterPro" id="IPR023184">
    <property type="entry name" value="Ubol_cytC_Rdtase_hinge_dom"/>
</dbReference>
<evidence type="ECO:0000256" key="6">
    <source>
        <dbReference type="ARBA" id="ARBA00022982"/>
    </source>
</evidence>
<dbReference type="Pfam" id="PF02320">
    <property type="entry name" value="UCR_hinge"/>
    <property type="match status" value="1"/>
</dbReference>
<evidence type="ECO:0000256" key="3">
    <source>
        <dbReference type="ARBA" id="ARBA00022448"/>
    </source>
</evidence>
<comment type="similarity">
    <text evidence="2">Belongs to the UQCRH/QCR6 family.</text>
</comment>
<protein>
    <recommendedName>
        <fullName evidence="9">Ubiquinol-cytochrome C reductase hinge domain-containing protein</fullName>
    </recommendedName>
</protein>
<dbReference type="SUPFAM" id="SSF81531">
    <property type="entry name" value="Non-heme 11 kDa protein of cytochrome bc1 complex (Ubiquinol-cytochrome c reductase)"/>
    <property type="match status" value="1"/>
</dbReference>
<organism evidence="11 12">
    <name type="scientific">Arctia plantaginis</name>
    <name type="common">Wood tiger moth</name>
    <name type="synonym">Phalaena plantaginis</name>
    <dbReference type="NCBI Taxonomy" id="874455"/>
    <lineage>
        <taxon>Eukaryota</taxon>
        <taxon>Metazoa</taxon>
        <taxon>Ecdysozoa</taxon>
        <taxon>Arthropoda</taxon>
        <taxon>Hexapoda</taxon>
        <taxon>Insecta</taxon>
        <taxon>Pterygota</taxon>
        <taxon>Neoptera</taxon>
        <taxon>Endopterygota</taxon>
        <taxon>Lepidoptera</taxon>
        <taxon>Glossata</taxon>
        <taxon>Ditrysia</taxon>
        <taxon>Noctuoidea</taxon>
        <taxon>Erebidae</taxon>
        <taxon>Arctiinae</taxon>
        <taxon>Arctia</taxon>
    </lineage>
</organism>
<dbReference type="EMBL" id="CADEBD010000279">
    <property type="protein sequence ID" value="CAB3227740.1"/>
    <property type="molecule type" value="Genomic_DNA"/>
</dbReference>
<evidence type="ECO:0000256" key="2">
    <source>
        <dbReference type="ARBA" id="ARBA00006498"/>
    </source>
</evidence>
<sequence>MEEKITVRMFDKESTDQLTRERGICLATDCNVRKYFLELRECTRRVTKKPFTAETCHQETVDLIEALDKCISNKAFMKIR</sequence>
<dbReference type="EMBL" id="CADEBC010000598">
    <property type="protein sequence ID" value="CAB3258448.1"/>
    <property type="molecule type" value="Genomic_DNA"/>
</dbReference>
<keyword evidence="8" id="KW-0472">Membrane</keyword>
<dbReference type="InterPro" id="IPR036811">
    <property type="entry name" value="Ubol_cytC_Rdtase_hinge_dom_sf"/>
</dbReference>
<reference evidence="12 13" key="1">
    <citation type="submission" date="2020-04" db="EMBL/GenBank/DDBJ databases">
        <authorList>
            <person name="Wallbank WR R."/>
            <person name="Pardo Diaz C."/>
            <person name="Kozak K."/>
            <person name="Martin S."/>
            <person name="Jiggins C."/>
            <person name="Moest M."/>
            <person name="Warren A I."/>
            <person name="Byers J.R.P. K."/>
            <person name="Montejo-Kovacevich G."/>
            <person name="Yen C E."/>
        </authorList>
    </citation>
    <scope>NUCLEOTIDE SEQUENCE [LARGE SCALE GENOMIC DNA]</scope>
</reference>
<proteinExistence type="inferred from homology"/>
<dbReference type="Gene3D" id="1.10.287.20">
    <property type="entry name" value="Ubiquinol-cytochrome C reductase hinge domain"/>
    <property type="match status" value="1"/>
</dbReference>
<evidence type="ECO:0000256" key="8">
    <source>
        <dbReference type="ARBA" id="ARBA00023136"/>
    </source>
</evidence>
<evidence type="ECO:0000259" key="9">
    <source>
        <dbReference type="Pfam" id="PF02320"/>
    </source>
</evidence>
<keyword evidence="5" id="KW-0999">Mitochondrion inner membrane</keyword>
<evidence type="ECO:0000256" key="7">
    <source>
        <dbReference type="ARBA" id="ARBA00023128"/>
    </source>
</evidence>
<dbReference type="Proteomes" id="UP000494106">
    <property type="component" value="Unassembled WGS sequence"/>
</dbReference>
<keyword evidence="4" id="KW-0679">Respiratory chain</keyword>
<dbReference type="GO" id="GO:0005743">
    <property type="term" value="C:mitochondrial inner membrane"/>
    <property type="evidence" value="ECO:0007669"/>
    <property type="project" value="UniProtKB-SubCell"/>
</dbReference>
<evidence type="ECO:0000313" key="12">
    <source>
        <dbReference type="Proteomes" id="UP000494106"/>
    </source>
</evidence>
<evidence type="ECO:0000313" key="10">
    <source>
        <dbReference type="EMBL" id="CAB3227740.1"/>
    </source>
</evidence>
<keyword evidence="6" id="KW-0249">Electron transport</keyword>
<comment type="caution">
    <text evidence="11">The sequence shown here is derived from an EMBL/GenBank/DDBJ whole genome shotgun (WGS) entry which is preliminary data.</text>
</comment>
<comment type="subcellular location">
    <subcellularLocation>
        <location evidence="1">Mitochondrion inner membrane</location>
    </subcellularLocation>
</comment>
<evidence type="ECO:0000256" key="1">
    <source>
        <dbReference type="ARBA" id="ARBA00004273"/>
    </source>
</evidence>
<name>A0A8S1BF46_ARCPL</name>
<evidence type="ECO:0000313" key="11">
    <source>
        <dbReference type="EMBL" id="CAB3258448.1"/>
    </source>
</evidence>
<feature type="domain" description="Ubiquinol-cytochrome C reductase hinge" evidence="9">
    <location>
        <begin position="32"/>
        <end position="79"/>
    </location>
</feature>
<keyword evidence="12" id="KW-1185">Reference proteome</keyword>
<accession>A0A8S1BF46</accession>